<dbReference type="InterPro" id="IPR011035">
    <property type="entry name" value="Ribosomal_bL25/Gln-tRNA_synth"/>
</dbReference>
<accession>A0A1F7UQZ3</accession>
<comment type="subunit">
    <text evidence="5">Part of the 50S ribosomal subunit; part of the 5S rRNA/L5/L18/L25 subcomplex. Contacts the 5S rRNA. Binds to the 5S rRNA independently of L5 and L18.</text>
</comment>
<dbReference type="Proteomes" id="UP000176897">
    <property type="component" value="Unassembled WGS sequence"/>
</dbReference>
<comment type="function">
    <text evidence="5">This is one of the proteins that binds to the 5S RNA in the ribosome where it forms part of the central protuberance.</text>
</comment>
<keyword evidence="1 5" id="KW-0699">rRNA-binding</keyword>
<sequence>MQQTITLQVQPRLKAGKQVKTLRKSGVIPAVLYGHNVESQNLEMDAKIFEKIYKQAGESTLVDLQVGEGAPVKVLIQDVAKHYLTLKPIHADFYKVSMTEKLTADIPLKFTGEAPAVKELGAVLVKNLQELKVQCLPQDLVHEIEVPLVVLKEFGNNITVGNITPPPGIVILNKLEEVIILAQAPRVEEEVVAVPASEKEAIEGIKVVAEEERAKKAKEKEEEEKEKK</sequence>
<dbReference type="GO" id="GO:0008097">
    <property type="term" value="F:5S rRNA binding"/>
    <property type="evidence" value="ECO:0007669"/>
    <property type="project" value="InterPro"/>
</dbReference>
<keyword evidence="2 5" id="KW-0694">RNA-binding</keyword>
<name>A0A1F7UQZ3_9BACT</name>
<dbReference type="GO" id="GO:0006412">
    <property type="term" value="P:translation"/>
    <property type="evidence" value="ECO:0007669"/>
    <property type="project" value="UniProtKB-UniRule"/>
</dbReference>
<protein>
    <recommendedName>
        <fullName evidence="5">Large ribosomal subunit protein bL25</fullName>
    </recommendedName>
    <alternativeName>
        <fullName evidence="5">General stress protein CTC</fullName>
    </alternativeName>
</protein>
<evidence type="ECO:0000256" key="1">
    <source>
        <dbReference type="ARBA" id="ARBA00022730"/>
    </source>
</evidence>
<comment type="similarity">
    <text evidence="5">Belongs to the bacterial ribosomal protein bL25 family. CTC subfamily.</text>
</comment>
<dbReference type="EMBL" id="MGEJ01000014">
    <property type="protein sequence ID" value="OGL80097.1"/>
    <property type="molecule type" value="Genomic_DNA"/>
</dbReference>
<keyword evidence="3 5" id="KW-0689">Ribosomal protein</keyword>
<evidence type="ECO:0000313" key="8">
    <source>
        <dbReference type="EMBL" id="OGL80097.1"/>
    </source>
</evidence>
<reference evidence="8 9" key="1">
    <citation type="journal article" date="2016" name="Nat. Commun.">
        <title>Thousands of microbial genomes shed light on interconnected biogeochemical processes in an aquifer system.</title>
        <authorList>
            <person name="Anantharaman K."/>
            <person name="Brown C.T."/>
            <person name="Hug L.A."/>
            <person name="Sharon I."/>
            <person name="Castelle C.J."/>
            <person name="Probst A.J."/>
            <person name="Thomas B.C."/>
            <person name="Singh A."/>
            <person name="Wilkins M.J."/>
            <person name="Karaoz U."/>
            <person name="Brodie E.L."/>
            <person name="Williams K.H."/>
            <person name="Hubbard S.S."/>
            <person name="Banfield J.F."/>
        </authorList>
    </citation>
    <scope>NUCLEOTIDE SEQUENCE [LARGE SCALE GENOMIC DNA]</scope>
</reference>
<dbReference type="SUPFAM" id="SSF50715">
    <property type="entry name" value="Ribosomal protein L25-like"/>
    <property type="match status" value="1"/>
</dbReference>
<dbReference type="InterPro" id="IPR020930">
    <property type="entry name" value="Ribosomal_uL5_bac-type"/>
</dbReference>
<gene>
    <name evidence="5" type="primary">rplY</name>
    <name evidence="5" type="synonym">ctc</name>
    <name evidence="8" type="ORF">A3B21_01845</name>
</gene>
<keyword evidence="4 5" id="KW-0687">Ribonucleoprotein</keyword>
<dbReference type="GO" id="GO:0022625">
    <property type="term" value="C:cytosolic large ribosomal subunit"/>
    <property type="evidence" value="ECO:0007669"/>
    <property type="project" value="TreeGrafter"/>
</dbReference>
<dbReference type="HAMAP" id="MF_01334">
    <property type="entry name" value="Ribosomal_bL25_CTC"/>
    <property type="match status" value="1"/>
</dbReference>
<dbReference type="Pfam" id="PF14693">
    <property type="entry name" value="Ribosomal_TL5_C"/>
    <property type="match status" value="1"/>
</dbReference>
<evidence type="ECO:0000259" key="7">
    <source>
        <dbReference type="Pfam" id="PF14693"/>
    </source>
</evidence>
<feature type="domain" description="Large ribosomal subunit protein bL25 beta" evidence="7">
    <location>
        <begin position="101"/>
        <end position="186"/>
    </location>
</feature>
<dbReference type="PANTHER" id="PTHR33284:SF1">
    <property type="entry name" value="RIBOSOMAL PROTEIN L25_GLN-TRNA SYNTHETASE, ANTI-CODON-BINDING DOMAIN-CONTAINING PROTEIN"/>
    <property type="match status" value="1"/>
</dbReference>
<dbReference type="GO" id="GO:0003735">
    <property type="term" value="F:structural constituent of ribosome"/>
    <property type="evidence" value="ECO:0007669"/>
    <property type="project" value="InterPro"/>
</dbReference>
<dbReference type="PANTHER" id="PTHR33284">
    <property type="entry name" value="RIBOSOMAL PROTEIN L25/GLN-TRNA SYNTHETASE, ANTI-CODON-BINDING DOMAIN-CONTAINING PROTEIN"/>
    <property type="match status" value="1"/>
</dbReference>
<dbReference type="InterPro" id="IPR020056">
    <property type="entry name" value="Rbsml_bL25/Gln-tRNA_synth_N"/>
</dbReference>
<dbReference type="CDD" id="cd00495">
    <property type="entry name" value="Ribosomal_L25_TL5_CTC"/>
    <property type="match status" value="1"/>
</dbReference>
<evidence type="ECO:0000256" key="2">
    <source>
        <dbReference type="ARBA" id="ARBA00022884"/>
    </source>
</evidence>
<evidence type="ECO:0000256" key="3">
    <source>
        <dbReference type="ARBA" id="ARBA00022980"/>
    </source>
</evidence>
<evidence type="ECO:0000256" key="5">
    <source>
        <dbReference type="HAMAP-Rule" id="MF_01334"/>
    </source>
</evidence>
<evidence type="ECO:0000313" key="9">
    <source>
        <dbReference type="Proteomes" id="UP000176897"/>
    </source>
</evidence>
<dbReference type="InterPro" id="IPR001021">
    <property type="entry name" value="Ribosomal_bL25_long"/>
</dbReference>
<dbReference type="InterPro" id="IPR029751">
    <property type="entry name" value="Ribosomal_L25_dom"/>
</dbReference>
<comment type="caution">
    <text evidence="8">The sequence shown here is derived from an EMBL/GenBank/DDBJ whole genome shotgun (WGS) entry which is preliminary data.</text>
</comment>
<organism evidence="8 9">
    <name type="scientific">Candidatus Uhrbacteria bacterium RIFCSPLOWO2_01_FULL_47_24</name>
    <dbReference type="NCBI Taxonomy" id="1802401"/>
    <lineage>
        <taxon>Bacteria</taxon>
        <taxon>Candidatus Uhriibacteriota</taxon>
    </lineage>
</organism>
<dbReference type="InterPro" id="IPR037121">
    <property type="entry name" value="Ribosomal_bL25_C"/>
</dbReference>
<feature type="domain" description="Large ribosomal subunit protein bL25 L25" evidence="6">
    <location>
        <begin position="7"/>
        <end position="93"/>
    </location>
</feature>
<proteinExistence type="inferred from homology"/>
<evidence type="ECO:0000259" key="6">
    <source>
        <dbReference type="Pfam" id="PF01386"/>
    </source>
</evidence>
<dbReference type="Pfam" id="PF01386">
    <property type="entry name" value="Ribosomal_L25p"/>
    <property type="match status" value="1"/>
</dbReference>
<dbReference type="STRING" id="1802401.A3B21_01845"/>
<evidence type="ECO:0000256" key="4">
    <source>
        <dbReference type="ARBA" id="ARBA00023274"/>
    </source>
</evidence>
<dbReference type="InterPro" id="IPR020057">
    <property type="entry name" value="Ribosomal_bL25_b-dom"/>
</dbReference>
<dbReference type="AlphaFoldDB" id="A0A1F7UQZ3"/>
<dbReference type="NCBIfam" id="TIGR00731">
    <property type="entry name" value="bL25_bact_ctc"/>
    <property type="match status" value="1"/>
</dbReference>
<dbReference type="Gene3D" id="2.40.240.10">
    <property type="entry name" value="Ribosomal Protein L25, Chain P"/>
    <property type="match status" value="1"/>
</dbReference>
<dbReference type="Gene3D" id="2.170.120.20">
    <property type="entry name" value="Ribosomal protein L25, beta domain"/>
    <property type="match status" value="1"/>
</dbReference>